<dbReference type="CDD" id="cd01100">
    <property type="entry name" value="APPLE_Factor_XI_like"/>
    <property type="match status" value="1"/>
</dbReference>
<evidence type="ECO:0000259" key="3">
    <source>
        <dbReference type="SMART" id="SM00223"/>
    </source>
</evidence>
<accession>A0AAD5LYE0</accession>
<dbReference type="GO" id="GO:0006508">
    <property type="term" value="P:proteolysis"/>
    <property type="evidence" value="ECO:0007669"/>
    <property type="project" value="InterPro"/>
</dbReference>
<dbReference type="PANTHER" id="PTHR33946:SF4">
    <property type="entry name" value="COAGULATION FACTOR XI"/>
    <property type="match status" value="1"/>
</dbReference>
<keyword evidence="2" id="KW-1015">Disulfide bond</keyword>
<dbReference type="Proteomes" id="UP001209570">
    <property type="component" value="Unassembled WGS sequence"/>
</dbReference>
<proteinExistence type="predicted"/>
<dbReference type="EMBL" id="JAKCXM010004379">
    <property type="protein sequence ID" value="KAJ0389238.1"/>
    <property type="molecule type" value="Genomic_DNA"/>
</dbReference>
<gene>
    <name evidence="4" type="ORF">P43SY_011029</name>
</gene>
<evidence type="ECO:0000256" key="1">
    <source>
        <dbReference type="ARBA" id="ARBA00022737"/>
    </source>
</evidence>
<dbReference type="PANTHER" id="PTHR33946">
    <property type="match status" value="1"/>
</dbReference>
<dbReference type="Pfam" id="PF14295">
    <property type="entry name" value="PAN_4"/>
    <property type="match status" value="1"/>
</dbReference>
<comment type="caution">
    <text evidence="4">The sequence shown here is derived from an EMBL/GenBank/DDBJ whole genome shotgun (WGS) entry which is preliminary data.</text>
</comment>
<feature type="domain" description="Apple" evidence="3">
    <location>
        <begin position="31"/>
        <end position="101"/>
    </location>
</feature>
<dbReference type="Gene3D" id="3.50.4.10">
    <property type="entry name" value="Hepatocyte Growth Factor"/>
    <property type="match status" value="1"/>
</dbReference>
<keyword evidence="1" id="KW-0677">Repeat</keyword>
<organism evidence="4 5">
    <name type="scientific">Pythium insidiosum</name>
    <name type="common">Pythiosis disease agent</name>
    <dbReference type="NCBI Taxonomy" id="114742"/>
    <lineage>
        <taxon>Eukaryota</taxon>
        <taxon>Sar</taxon>
        <taxon>Stramenopiles</taxon>
        <taxon>Oomycota</taxon>
        <taxon>Peronosporomycetes</taxon>
        <taxon>Pythiales</taxon>
        <taxon>Pythiaceae</taxon>
        <taxon>Pythium</taxon>
    </lineage>
</organism>
<dbReference type="SMART" id="SM00223">
    <property type="entry name" value="APPLE"/>
    <property type="match status" value="1"/>
</dbReference>
<reference evidence="4" key="1">
    <citation type="submission" date="2021-12" db="EMBL/GenBank/DDBJ databases">
        <title>Prjna785345.</title>
        <authorList>
            <person name="Rujirawat T."/>
            <person name="Krajaejun T."/>
        </authorList>
    </citation>
    <scope>NUCLEOTIDE SEQUENCE</scope>
    <source>
        <strain evidence="4">Pi057C3</strain>
    </source>
</reference>
<dbReference type="InterPro" id="IPR003609">
    <property type="entry name" value="Pan_app"/>
</dbReference>
<protein>
    <recommendedName>
        <fullName evidence="3">Apple domain-containing protein</fullName>
    </recommendedName>
</protein>
<evidence type="ECO:0000313" key="4">
    <source>
        <dbReference type="EMBL" id="KAJ0389238.1"/>
    </source>
</evidence>
<evidence type="ECO:0000256" key="2">
    <source>
        <dbReference type="ARBA" id="ARBA00023157"/>
    </source>
</evidence>
<sequence>MAARRPRGEYCQPWNPWFYQCRPAPKQCGAVEVNVDYYGEDIKTIKGVFAWDCCDECAKTPGCKAFTFVNYNADGQSACYLKKGSGDKRKLVGAVSSTVTTPLPKRSRS</sequence>
<dbReference type="InterPro" id="IPR000177">
    <property type="entry name" value="Apple"/>
</dbReference>
<keyword evidence="5" id="KW-1185">Reference proteome</keyword>
<dbReference type="GO" id="GO:0005576">
    <property type="term" value="C:extracellular region"/>
    <property type="evidence" value="ECO:0007669"/>
    <property type="project" value="InterPro"/>
</dbReference>
<dbReference type="AlphaFoldDB" id="A0AAD5LYE0"/>
<name>A0AAD5LYE0_PYTIN</name>
<evidence type="ECO:0000313" key="5">
    <source>
        <dbReference type="Proteomes" id="UP001209570"/>
    </source>
</evidence>